<evidence type="ECO:0000256" key="1">
    <source>
        <dbReference type="SAM" id="MobiDB-lite"/>
    </source>
</evidence>
<organism evidence="2 3">
    <name type="scientific">Phytophthora megakarya</name>
    <dbReference type="NCBI Taxonomy" id="4795"/>
    <lineage>
        <taxon>Eukaryota</taxon>
        <taxon>Sar</taxon>
        <taxon>Stramenopiles</taxon>
        <taxon>Oomycota</taxon>
        <taxon>Peronosporomycetes</taxon>
        <taxon>Peronosporales</taxon>
        <taxon>Peronosporaceae</taxon>
        <taxon>Phytophthora</taxon>
    </lineage>
</organism>
<evidence type="ECO:0000313" key="3">
    <source>
        <dbReference type="Proteomes" id="UP000198211"/>
    </source>
</evidence>
<reference evidence="3" key="1">
    <citation type="submission" date="2017-03" db="EMBL/GenBank/DDBJ databases">
        <title>Phytopthora megakarya and P. palmivora, two closely related causual agents of cacao black pod achieved similar genome size and gene model numbers by different mechanisms.</title>
        <authorList>
            <person name="Ali S."/>
            <person name="Shao J."/>
            <person name="Larry D.J."/>
            <person name="Kronmiller B."/>
            <person name="Shen D."/>
            <person name="Strem M.D."/>
            <person name="Melnick R.L."/>
            <person name="Guiltinan M.J."/>
            <person name="Tyler B.M."/>
            <person name="Meinhardt L.W."/>
            <person name="Bailey B.A."/>
        </authorList>
    </citation>
    <scope>NUCLEOTIDE SEQUENCE [LARGE SCALE GENOMIC DNA]</scope>
    <source>
        <strain evidence="3">zdho120</strain>
    </source>
</reference>
<gene>
    <name evidence="2" type="ORF">PHMEG_00030328</name>
</gene>
<proteinExistence type="predicted"/>
<name>A0A225V1C4_9STRA</name>
<dbReference type="Proteomes" id="UP000198211">
    <property type="component" value="Unassembled WGS sequence"/>
</dbReference>
<keyword evidence="3" id="KW-1185">Reference proteome</keyword>
<feature type="region of interest" description="Disordered" evidence="1">
    <location>
        <begin position="1"/>
        <end position="21"/>
    </location>
</feature>
<comment type="caution">
    <text evidence="2">The sequence shown here is derived from an EMBL/GenBank/DDBJ whole genome shotgun (WGS) entry which is preliminary data.</text>
</comment>
<dbReference type="AlphaFoldDB" id="A0A225V1C4"/>
<accession>A0A225V1C4</accession>
<sequence>MSDENPSELLTQYAGKEDTKGPVSEYWTRLVILQGGSDVAAELEESLVDQYEAWIPGFMDHTLFVVASGPGTGKSRMLDEMKNQALIERMSSAYVFNVTLKNDTPTDGSVLDPQIPGFNVIVFFLWN</sequence>
<protein>
    <submittedName>
        <fullName evidence="2">Crinkler (CRN)</fullName>
    </submittedName>
</protein>
<dbReference type="OrthoDB" id="127360at2759"/>
<dbReference type="STRING" id="4795.A0A225V1C4"/>
<dbReference type="EMBL" id="NBNE01009051">
    <property type="protein sequence ID" value="OWY98808.1"/>
    <property type="molecule type" value="Genomic_DNA"/>
</dbReference>
<evidence type="ECO:0000313" key="2">
    <source>
        <dbReference type="EMBL" id="OWY98808.1"/>
    </source>
</evidence>